<name>A0AAE1E5J0_9GAST</name>
<keyword evidence="3" id="KW-1185">Reference proteome</keyword>
<proteinExistence type="predicted"/>
<reference evidence="2" key="1">
    <citation type="journal article" date="2023" name="G3 (Bethesda)">
        <title>A reference genome for the long-term kleptoplast-retaining sea slug Elysia crispata morphotype clarki.</title>
        <authorList>
            <person name="Eastman K.E."/>
            <person name="Pendleton A.L."/>
            <person name="Shaikh M.A."/>
            <person name="Suttiyut T."/>
            <person name="Ogas R."/>
            <person name="Tomko P."/>
            <person name="Gavelis G."/>
            <person name="Widhalm J.R."/>
            <person name="Wisecaver J.H."/>
        </authorList>
    </citation>
    <scope>NUCLEOTIDE SEQUENCE</scope>
    <source>
        <strain evidence="2">ECLA1</strain>
    </source>
</reference>
<keyword evidence="1" id="KW-0472">Membrane</keyword>
<dbReference type="Proteomes" id="UP001283361">
    <property type="component" value="Unassembled WGS sequence"/>
</dbReference>
<keyword evidence="1" id="KW-1133">Transmembrane helix</keyword>
<sequence>MLDYGFRILSRQFPYVGLRFSDSVETVSVCWTTVFGFCRDSFRMLDYGFRILSRQFPYVGLRFSDSVETVSVCWTTVFGFCRDSFRMLDYGFRILSRQFPYVGLRFSDSVETVSVCWTTVFGFCRDSFRMLDYGFRILSRQFPYVGLRFSDSVENYGSVGFCRDSFRMLDYGFRILSRQFPYVGLRFSDSVETVSVCWTTVFGFCRDSFRMLDYGFRILSRQFPYVGLRFSDSVETVSVCWTTVFGFCRDSFRMLDYGFRILSRQFPYVGLRFSDSVETVSVCWTTVFGFCRDSFRMLDYGFRILSRQFPYVGLRFSDSVETVSVCWTTVFGFCRDSFRMLDYGFRILSRQFPYVGLRFSDSVETVSVCWTTVFGFCRDSFRMLDYGFRILSRQFPYVGLRFSDSVETVSLWHRGTDLHTKSQQRLDSSTLPSTSLSPKAFSLKIRTCDAELPHCSGRVFCHQVTGRSSGRDQRMKFENLIILKMCLLAAGPGVEYSQTVLTAVCGHHSGESRLWIYTSNQKILCKLRKIKGKLLIFTRVKDHIYSSTATEANLSSSSVTYFSIVFGSPGCSCGDTSQESSDGEGRICAAYDSLEWSHVAFICLVMVFWTGRRNLFPGLDSVSVIYHPFYHIFLLTASVIVSLTLTERWNRKSDAEDRILPRETFNLGNGLENVVTQKAKSLLGEKVLECAHFMSAIMPEFFVQHEYNVADRTFP</sequence>
<keyword evidence="1" id="KW-0812">Transmembrane</keyword>
<protein>
    <submittedName>
        <fullName evidence="2">Uncharacterized protein</fullName>
    </submittedName>
</protein>
<evidence type="ECO:0000313" key="3">
    <source>
        <dbReference type="Proteomes" id="UP001283361"/>
    </source>
</evidence>
<evidence type="ECO:0000256" key="1">
    <source>
        <dbReference type="SAM" id="Phobius"/>
    </source>
</evidence>
<gene>
    <name evidence="2" type="ORF">RRG08_019236</name>
</gene>
<feature type="transmembrane region" description="Helical" evidence="1">
    <location>
        <begin position="624"/>
        <end position="645"/>
    </location>
</feature>
<accession>A0AAE1E5J0</accession>
<organism evidence="2 3">
    <name type="scientific">Elysia crispata</name>
    <name type="common">lettuce slug</name>
    <dbReference type="NCBI Taxonomy" id="231223"/>
    <lineage>
        <taxon>Eukaryota</taxon>
        <taxon>Metazoa</taxon>
        <taxon>Spiralia</taxon>
        <taxon>Lophotrochozoa</taxon>
        <taxon>Mollusca</taxon>
        <taxon>Gastropoda</taxon>
        <taxon>Heterobranchia</taxon>
        <taxon>Euthyneura</taxon>
        <taxon>Panpulmonata</taxon>
        <taxon>Sacoglossa</taxon>
        <taxon>Placobranchoidea</taxon>
        <taxon>Plakobranchidae</taxon>
        <taxon>Elysia</taxon>
    </lineage>
</organism>
<dbReference type="AlphaFoldDB" id="A0AAE1E5J0"/>
<evidence type="ECO:0000313" key="2">
    <source>
        <dbReference type="EMBL" id="KAK3793633.1"/>
    </source>
</evidence>
<dbReference type="EMBL" id="JAWDGP010001203">
    <property type="protein sequence ID" value="KAK3793633.1"/>
    <property type="molecule type" value="Genomic_DNA"/>
</dbReference>
<comment type="caution">
    <text evidence="2">The sequence shown here is derived from an EMBL/GenBank/DDBJ whole genome shotgun (WGS) entry which is preliminary data.</text>
</comment>